<evidence type="ECO:0000259" key="7">
    <source>
        <dbReference type="Pfam" id="PF21981"/>
    </source>
</evidence>
<sequence length="155" mass="18276">MKSEKSLRSRAMDILSRREVSRLELKRKLMPYAQSEEELEAVLNEFAERRWQSDERYAEAYVHSKRNRYGSLRIKQALSAKGVDEATVRELMPDKAGELATAVDLLHKKFKRPGLDLKEKQKQVRFLAYRGFSMDMIQTAMKNAWDENSEIFDWE</sequence>
<organism evidence="8 9">
    <name type="scientific">Neisseria arctica</name>
    <dbReference type="NCBI Taxonomy" id="1470200"/>
    <lineage>
        <taxon>Bacteria</taxon>
        <taxon>Pseudomonadati</taxon>
        <taxon>Pseudomonadota</taxon>
        <taxon>Betaproteobacteria</taxon>
        <taxon>Neisseriales</taxon>
        <taxon>Neisseriaceae</taxon>
        <taxon>Neisseria</taxon>
    </lineage>
</organism>
<dbReference type="Pfam" id="PF02631">
    <property type="entry name" value="RecX_HTH2"/>
    <property type="match status" value="1"/>
</dbReference>
<dbReference type="InterPro" id="IPR053925">
    <property type="entry name" value="RecX_HTH_3rd"/>
</dbReference>
<comment type="caution">
    <text evidence="8">The sequence shown here is derived from an EMBL/GenBank/DDBJ whole genome shotgun (WGS) entry which is preliminary data.</text>
</comment>
<reference evidence="8 9" key="1">
    <citation type="submission" date="2014-11" db="EMBL/GenBank/DDBJ databases">
        <title>Genome of a novel goose pathogen.</title>
        <authorList>
            <person name="Hansen C.M."/>
            <person name="Hueffer K."/>
            <person name="Choi S.C."/>
        </authorList>
    </citation>
    <scope>NUCLEOTIDE SEQUENCE [LARGE SCALE GENOMIC DNA]</scope>
    <source>
        <strain evidence="8 9">KH1503</strain>
    </source>
</reference>
<dbReference type="EMBL" id="JTDO01000012">
    <property type="protein sequence ID" value="KLT72504.1"/>
    <property type="molecule type" value="Genomic_DNA"/>
</dbReference>
<dbReference type="AlphaFoldDB" id="A0A0J0YQX0"/>
<dbReference type="PANTHER" id="PTHR33602:SF1">
    <property type="entry name" value="REGULATORY PROTEIN RECX FAMILY PROTEIN"/>
    <property type="match status" value="1"/>
</dbReference>
<protein>
    <recommendedName>
        <fullName evidence="3 5">Regulatory protein RecX</fullName>
    </recommendedName>
</protein>
<dbReference type="OrthoDB" id="5295441at2"/>
<evidence type="ECO:0000256" key="2">
    <source>
        <dbReference type="ARBA" id="ARBA00009695"/>
    </source>
</evidence>
<feature type="domain" description="RecX second three-helical" evidence="6">
    <location>
        <begin position="53"/>
        <end position="90"/>
    </location>
</feature>
<dbReference type="Pfam" id="PF21981">
    <property type="entry name" value="RecX_HTH3"/>
    <property type="match status" value="1"/>
</dbReference>
<dbReference type="Proteomes" id="UP000036027">
    <property type="component" value="Unassembled WGS sequence"/>
</dbReference>
<evidence type="ECO:0000256" key="3">
    <source>
        <dbReference type="ARBA" id="ARBA00018111"/>
    </source>
</evidence>
<dbReference type="PATRIC" id="fig|1470200.3.peg.543"/>
<comment type="function">
    <text evidence="5">Modulates RecA activity.</text>
</comment>
<evidence type="ECO:0000256" key="5">
    <source>
        <dbReference type="HAMAP-Rule" id="MF_01114"/>
    </source>
</evidence>
<comment type="similarity">
    <text evidence="2 5">Belongs to the RecX family.</text>
</comment>
<dbReference type="InterPro" id="IPR053924">
    <property type="entry name" value="RecX_HTH_2nd"/>
</dbReference>
<keyword evidence="4 5" id="KW-0963">Cytoplasm</keyword>
<evidence type="ECO:0000313" key="8">
    <source>
        <dbReference type="EMBL" id="KLT72504.1"/>
    </source>
</evidence>
<dbReference type="RefSeq" id="WP_047761433.1">
    <property type="nucleotide sequence ID" value="NZ_CP091510.1"/>
</dbReference>
<comment type="subcellular location">
    <subcellularLocation>
        <location evidence="1 5">Cytoplasm</location>
    </subcellularLocation>
</comment>
<keyword evidence="9" id="KW-1185">Reference proteome</keyword>
<dbReference type="NCBIfam" id="NF001055">
    <property type="entry name" value="PRK00117.2-5"/>
    <property type="match status" value="1"/>
</dbReference>
<dbReference type="GO" id="GO:0005737">
    <property type="term" value="C:cytoplasm"/>
    <property type="evidence" value="ECO:0007669"/>
    <property type="project" value="UniProtKB-SubCell"/>
</dbReference>
<dbReference type="GO" id="GO:0006282">
    <property type="term" value="P:regulation of DNA repair"/>
    <property type="evidence" value="ECO:0007669"/>
    <property type="project" value="UniProtKB-UniRule"/>
</dbReference>
<proteinExistence type="inferred from homology"/>
<name>A0A0J0YQX0_9NEIS</name>
<dbReference type="PANTHER" id="PTHR33602">
    <property type="entry name" value="REGULATORY PROTEIN RECX FAMILY PROTEIN"/>
    <property type="match status" value="1"/>
</dbReference>
<evidence type="ECO:0000256" key="1">
    <source>
        <dbReference type="ARBA" id="ARBA00004496"/>
    </source>
</evidence>
<gene>
    <name evidence="5" type="primary">recX</name>
    <name evidence="8" type="ORF">PL75_08165</name>
</gene>
<evidence type="ECO:0000259" key="6">
    <source>
        <dbReference type="Pfam" id="PF02631"/>
    </source>
</evidence>
<dbReference type="HAMAP" id="MF_01114">
    <property type="entry name" value="RecX"/>
    <property type="match status" value="1"/>
</dbReference>
<dbReference type="InterPro" id="IPR003783">
    <property type="entry name" value="Regulatory_RecX"/>
</dbReference>
<evidence type="ECO:0000313" key="9">
    <source>
        <dbReference type="Proteomes" id="UP000036027"/>
    </source>
</evidence>
<dbReference type="STRING" id="1470200.PL75_08165"/>
<evidence type="ECO:0000256" key="4">
    <source>
        <dbReference type="ARBA" id="ARBA00022490"/>
    </source>
</evidence>
<dbReference type="InterPro" id="IPR036388">
    <property type="entry name" value="WH-like_DNA-bd_sf"/>
</dbReference>
<dbReference type="Gene3D" id="1.10.10.10">
    <property type="entry name" value="Winged helix-like DNA-binding domain superfamily/Winged helix DNA-binding domain"/>
    <property type="match status" value="3"/>
</dbReference>
<feature type="domain" description="RecX third three-helical" evidence="7">
    <location>
        <begin position="98"/>
        <end position="141"/>
    </location>
</feature>
<accession>A0A0J0YQX0</accession>